<reference evidence="1" key="1">
    <citation type="submission" date="2020-08" db="EMBL/GenBank/DDBJ databases">
        <title>Whole genome shotgun sequence of Polymorphospora rubra NBRC 101157.</title>
        <authorList>
            <person name="Komaki H."/>
            <person name="Tamura T."/>
        </authorList>
    </citation>
    <scope>NUCLEOTIDE SEQUENCE</scope>
    <source>
        <strain evidence="1">NBRC 101157</strain>
    </source>
</reference>
<dbReference type="AlphaFoldDB" id="A0A810N021"/>
<name>A0A810N021_9ACTN</name>
<evidence type="ECO:0000313" key="1">
    <source>
        <dbReference type="EMBL" id="BCJ65569.1"/>
    </source>
</evidence>
<organism evidence="1 2">
    <name type="scientific">Polymorphospora rubra</name>
    <dbReference type="NCBI Taxonomy" id="338584"/>
    <lineage>
        <taxon>Bacteria</taxon>
        <taxon>Bacillati</taxon>
        <taxon>Actinomycetota</taxon>
        <taxon>Actinomycetes</taxon>
        <taxon>Micromonosporales</taxon>
        <taxon>Micromonosporaceae</taxon>
        <taxon>Polymorphospora</taxon>
    </lineage>
</organism>
<dbReference type="Proteomes" id="UP000680866">
    <property type="component" value="Chromosome"/>
</dbReference>
<accession>A0A810N021</accession>
<gene>
    <name evidence="1" type="ORF">Prubr_25900</name>
</gene>
<keyword evidence="2" id="KW-1185">Reference proteome</keyword>
<dbReference type="KEGG" id="pry:Prubr_25900"/>
<proteinExistence type="predicted"/>
<dbReference type="EMBL" id="AP023359">
    <property type="protein sequence ID" value="BCJ65569.1"/>
    <property type="molecule type" value="Genomic_DNA"/>
</dbReference>
<sequence length="89" mass="9328">MLLLGATNPRYGVKQQVIVVPRGQPGEFAAGPMQQDGAQPPNLTVDVMGHNGSVGPCVGTIWQKRRGVNEAFILTHSGFGPCPTDGVTT</sequence>
<protein>
    <submittedName>
        <fullName evidence="1">Uncharacterized protein</fullName>
    </submittedName>
</protein>
<evidence type="ECO:0000313" key="2">
    <source>
        <dbReference type="Proteomes" id="UP000680866"/>
    </source>
</evidence>